<evidence type="ECO:0000313" key="4">
    <source>
        <dbReference type="EMBL" id="OQS42089.1"/>
    </source>
</evidence>
<dbReference type="CDD" id="cd02966">
    <property type="entry name" value="TlpA_like_family"/>
    <property type="match status" value="1"/>
</dbReference>
<dbReference type="EMBL" id="MUKV01000006">
    <property type="protein sequence ID" value="OQS42089.1"/>
    <property type="molecule type" value="Genomic_DNA"/>
</dbReference>
<evidence type="ECO:0000259" key="3">
    <source>
        <dbReference type="PROSITE" id="PS51352"/>
    </source>
</evidence>
<dbReference type="InterPro" id="IPR036249">
    <property type="entry name" value="Thioredoxin-like_sf"/>
</dbReference>
<dbReference type="GO" id="GO:0016209">
    <property type="term" value="F:antioxidant activity"/>
    <property type="evidence" value="ECO:0007669"/>
    <property type="project" value="InterPro"/>
</dbReference>
<dbReference type="PROSITE" id="PS51352">
    <property type="entry name" value="THIOREDOXIN_2"/>
    <property type="match status" value="1"/>
</dbReference>
<dbReference type="AlphaFoldDB" id="A0A1W0D510"/>
<evidence type="ECO:0000256" key="2">
    <source>
        <dbReference type="SAM" id="SignalP"/>
    </source>
</evidence>
<dbReference type="InterPro" id="IPR013766">
    <property type="entry name" value="Thioredoxin_domain"/>
</dbReference>
<name>A0A1W0D510_9NEIS</name>
<dbReference type="InterPro" id="IPR017937">
    <property type="entry name" value="Thioredoxin_CS"/>
</dbReference>
<dbReference type="RefSeq" id="WP_043635720.1">
    <property type="nucleotide sequence ID" value="NZ_CP109905.1"/>
</dbReference>
<dbReference type="InterPro" id="IPR050553">
    <property type="entry name" value="Thioredoxin_ResA/DsbE_sf"/>
</dbReference>
<feature type="signal peptide" evidence="2">
    <location>
        <begin position="1"/>
        <end position="20"/>
    </location>
</feature>
<dbReference type="Pfam" id="PF00578">
    <property type="entry name" value="AhpC-TSA"/>
    <property type="match status" value="1"/>
</dbReference>
<keyword evidence="2" id="KW-0732">Signal</keyword>
<proteinExistence type="predicted"/>
<organism evidence="4 5">
    <name type="scientific">Chromobacterium haemolyticum</name>
    <dbReference type="NCBI Taxonomy" id="394935"/>
    <lineage>
        <taxon>Bacteria</taxon>
        <taxon>Pseudomonadati</taxon>
        <taxon>Pseudomonadota</taxon>
        <taxon>Betaproteobacteria</taxon>
        <taxon>Neisseriales</taxon>
        <taxon>Chromobacteriaceae</taxon>
        <taxon>Chromobacterium</taxon>
    </lineage>
</organism>
<dbReference type="GO" id="GO:0015036">
    <property type="term" value="F:disulfide oxidoreductase activity"/>
    <property type="evidence" value="ECO:0007669"/>
    <property type="project" value="UniProtKB-ARBA"/>
</dbReference>
<reference evidence="4 5" key="1">
    <citation type="submission" date="2017-02" db="EMBL/GenBank/DDBJ databases">
        <title>Chromobacterium haemolyticum H5244.</title>
        <authorList>
            <person name="Gulvik C.A."/>
        </authorList>
    </citation>
    <scope>NUCLEOTIDE SEQUENCE [LARGE SCALE GENOMIC DNA]</scope>
    <source>
        <strain evidence="4 5">H5244</strain>
    </source>
</reference>
<evidence type="ECO:0000313" key="5">
    <source>
        <dbReference type="Proteomes" id="UP000192721"/>
    </source>
</evidence>
<evidence type="ECO:0000256" key="1">
    <source>
        <dbReference type="ARBA" id="ARBA00023284"/>
    </source>
</evidence>
<dbReference type="InterPro" id="IPR000866">
    <property type="entry name" value="AhpC/TSA"/>
</dbReference>
<gene>
    <name evidence="4" type="ORF">B0T45_06830</name>
</gene>
<dbReference type="Proteomes" id="UP000192721">
    <property type="component" value="Unassembled WGS sequence"/>
</dbReference>
<protein>
    <submittedName>
        <fullName evidence="4">Thioredoxin</fullName>
    </submittedName>
</protein>
<sequence length="158" mass="17032">MLKRLLAPALIALLPLSAMAAPTLEQTNFTKLQGGNATIAAYKGKVTVLNFWATWCGPCREEMPMLNRLRAKLAPKGVEVVGVALDNKEEVSAFVNQLKIGYPILLGDSDTLNLMRSLGNATGGLPYTLILDRKGKIAAKLTGLLDEKKLEAAIKTQL</sequence>
<dbReference type="Gene3D" id="3.40.30.10">
    <property type="entry name" value="Glutaredoxin"/>
    <property type="match status" value="1"/>
</dbReference>
<dbReference type="PANTHER" id="PTHR42852:SF17">
    <property type="entry name" value="THIOREDOXIN-LIKE PROTEIN HI_1115"/>
    <property type="match status" value="1"/>
</dbReference>
<comment type="caution">
    <text evidence="4">The sequence shown here is derived from an EMBL/GenBank/DDBJ whole genome shotgun (WGS) entry which is preliminary data.</text>
</comment>
<dbReference type="SUPFAM" id="SSF52833">
    <property type="entry name" value="Thioredoxin-like"/>
    <property type="match status" value="1"/>
</dbReference>
<dbReference type="PROSITE" id="PS00194">
    <property type="entry name" value="THIOREDOXIN_1"/>
    <property type="match status" value="1"/>
</dbReference>
<keyword evidence="1" id="KW-0676">Redox-active center</keyword>
<dbReference type="PANTHER" id="PTHR42852">
    <property type="entry name" value="THIOL:DISULFIDE INTERCHANGE PROTEIN DSBE"/>
    <property type="match status" value="1"/>
</dbReference>
<feature type="domain" description="Thioredoxin" evidence="3">
    <location>
        <begin position="10"/>
        <end position="158"/>
    </location>
</feature>
<accession>A0A1W0D510</accession>
<feature type="chain" id="PRO_5010696998" evidence="2">
    <location>
        <begin position="21"/>
        <end position="158"/>
    </location>
</feature>